<dbReference type="AlphaFoldDB" id="A0A3E2NGL3"/>
<accession>A0A3E2NGL3</accession>
<protein>
    <submittedName>
        <fullName evidence="1">Uncharacterized protein</fullName>
    </submittedName>
</protein>
<reference evidence="1 2" key="1">
    <citation type="submission" date="2018-07" db="EMBL/GenBank/DDBJ databases">
        <title>New species, Clostridium PI-S10-A1B.</title>
        <authorList>
            <person name="Krishna G."/>
            <person name="Summeta K."/>
            <person name="Shikha S."/>
            <person name="Prabhu P.B."/>
            <person name="Suresh K."/>
        </authorList>
    </citation>
    <scope>NUCLEOTIDE SEQUENCE [LARGE SCALE GENOMIC DNA]</scope>
    <source>
        <strain evidence="1 2">PI-S10-A1B</strain>
    </source>
</reference>
<gene>
    <name evidence="1" type="ORF">DS742_03960</name>
</gene>
<dbReference type="OrthoDB" id="2043897at2"/>
<comment type="caution">
    <text evidence="1">The sequence shown here is derived from an EMBL/GenBank/DDBJ whole genome shotgun (WGS) entry which is preliminary data.</text>
</comment>
<name>A0A3E2NGL3_9FIRM</name>
<proteinExistence type="predicted"/>
<dbReference type="RefSeq" id="WP_018306616.1">
    <property type="nucleotide sequence ID" value="NZ_QOHO01000013.1"/>
</dbReference>
<dbReference type="EMBL" id="QOHO01000013">
    <property type="protein sequence ID" value="RFZ80137.1"/>
    <property type="molecule type" value="Genomic_DNA"/>
</dbReference>
<dbReference type="Proteomes" id="UP000260680">
    <property type="component" value="Unassembled WGS sequence"/>
</dbReference>
<sequence length="148" mass="16897">MKQNQIRKQPSDEIRPFLDNPFLKDFRGRDMIYTKDFYVAMYKKISEEHMTYVAAYNSLGFSTAVLGEDRANSAGKRAMQMAREERLFTVNPSSYDGSVPREAMGAMSPLEELAYLKARNFYLEELVSAQKKLQSALADMTISSNPKT</sequence>
<evidence type="ECO:0000313" key="1">
    <source>
        <dbReference type="EMBL" id="RFZ80137.1"/>
    </source>
</evidence>
<organism evidence="1 2">
    <name type="scientific">Lacrimispora amygdalina</name>
    <dbReference type="NCBI Taxonomy" id="253257"/>
    <lineage>
        <taxon>Bacteria</taxon>
        <taxon>Bacillati</taxon>
        <taxon>Bacillota</taxon>
        <taxon>Clostridia</taxon>
        <taxon>Lachnospirales</taxon>
        <taxon>Lachnospiraceae</taxon>
        <taxon>Lacrimispora</taxon>
    </lineage>
</organism>
<evidence type="ECO:0000313" key="2">
    <source>
        <dbReference type="Proteomes" id="UP000260680"/>
    </source>
</evidence>